<evidence type="ECO:0000313" key="2">
    <source>
        <dbReference type="Proteomes" id="UP000553706"/>
    </source>
</evidence>
<dbReference type="EMBL" id="JACHFJ010000001">
    <property type="protein sequence ID" value="MBB5371948.1"/>
    <property type="molecule type" value="Genomic_DNA"/>
</dbReference>
<name>A0A840V7J5_9PROT</name>
<dbReference type="Proteomes" id="UP000553706">
    <property type="component" value="Unassembled WGS sequence"/>
</dbReference>
<dbReference type="RefSeq" id="WP_183264959.1">
    <property type="nucleotide sequence ID" value="NZ_JACHFJ010000001.1"/>
</dbReference>
<accession>A0A840V7J5</accession>
<reference evidence="1 2" key="1">
    <citation type="submission" date="2020-08" db="EMBL/GenBank/DDBJ databases">
        <title>Genomic Encyclopedia of Type Strains, Phase IV (KMG-IV): sequencing the most valuable type-strain genomes for metagenomic binning, comparative biology and taxonomic classification.</title>
        <authorList>
            <person name="Goeker M."/>
        </authorList>
    </citation>
    <scope>NUCLEOTIDE SEQUENCE [LARGE SCALE GENOMIC DNA]</scope>
    <source>
        <strain evidence="1 2">DSM 27026</strain>
    </source>
</reference>
<sequence>MSKMLVCPWLAAFRAGRVTLGLSMLAMQLSLVLWPMAVRLGNEFVQERRVQALLDQISVSYACRPYGSLSPVPVEADASIADAVI</sequence>
<gene>
    <name evidence="1" type="ORF">HNP71_000172</name>
</gene>
<evidence type="ECO:0000313" key="1">
    <source>
        <dbReference type="EMBL" id="MBB5371948.1"/>
    </source>
</evidence>
<protein>
    <submittedName>
        <fullName evidence="1">Uncharacterized protein</fullName>
    </submittedName>
</protein>
<proteinExistence type="predicted"/>
<dbReference type="AlphaFoldDB" id="A0A840V7J5"/>
<keyword evidence="2" id="KW-1185">Reference proteome</keyword>
<organism evidence="1 2">
    <name type="scientific">Acidocella aromatica</name>
    <dbReference type="NCBI Taxonomy" id="1303579"/>
    <lineage>
        <taxon>Bacteria</taxon>
        <taxon>Pseudomonadati</taxon>
        <taxon>Pseudomonadota</taxon>
        <taxon>Alphaproteobacteria</taxon>
        <taxon>Acetobacterales</taxon>
        <taxon>Acidocellaceae</taxon>
        <taxon>Acidocella</taxon>
    </lineage>
</organism>
<comment type="caution">
    <text evidence="1">The sequence shown here is derived from an EMBL/GenBank/DDBJ whole genome shotgun (WGS) entry which is preliminary data.</text>
</comment>